<dbReference type="EMBL" id="JAIVGD010000023">
    <property type="protein sequence ID" value="KAH0743767.1"/>
    <property type="molecule type" value="Genomic_DNA"/>
</dbReference>
<keyword evidence="2" id="KW-1185">Reference proteome</keyword>
<protein>
    <submittedName>
        <fullName evidence="1">Uncharacterized protein</fullName>
    </submittedName>
</protein>
<sequence>MARRRKNMDLVRGLSNLKFGNDKNEEVDKAQFERGKMGHLVPQPIDRLSKFPFNNGFKRGCVAIMSSEHDGRIKFLLGATDPANSKGTSGCQEMYNTLLKKFHIMDAKTIDTPMGTNSKLDADGCGPNVKDTSVRIYAKFQACPTKSHLKATI</sequence>
<reference evidence="1 2" key="1">
    <citation type="journal article" date="2021" name="bioRxiv">
        <title>Chromosome-scale and haplotype-resolved genome assembly of a tetraploid potato cultivar.</title>
        <authorList>
            <person name="Sun H."/>
            <person name="Jiao W.-B."/>
            <person name="Krause K."/>
            <person name="Campoy J.A."/>
            <person name="Goel M."/>
            <person name="Folz-Donahue K."/>
            <person name="Kukat C."/>
            <person name="Huettel B."/>
            <person name="Schneeberger K."/>
        </authorList>
    </citation>
    <scope>NUCLEOTIDE SEQUENCE [LARGE SCALE GENOMIC DNA]</scope>
    <source>
        <strain evidence="1">SolTubOtavaFocal</strain>
        <tissue evidence="1">Leaves</tissue>
    </source>
</reference>
<proteinExistence type="predicted"/>
<organism evidence="1 2">
    <name type="scientific">Solanum tuberosum</name>
    <name type="common">Potato</name>
    <dbReference type="NCBI Taxonomy" id="4113"/>
    <lineage>
        <taxon>Eukaryota</taxon>
        <taxon>Viridiplantae</taxon>
        <taxon>Streptophyta</taxon>
        <taxon>Embryophyta</taxon>
        <taxon>Tracheophyta</taxon>
        <taxon>Spermatophyta</taxon>
        <taxon>Magnoliopsida</taxon>
        <taxon>eudicotyledons</taxon>
        <taxon>Gunneridae</taxon>
        <taxon>Pentapetalae</taxon>
        <taxon>asterids</taxon>
        <taxon>lamiids</taxon>
        <taxon>Solanales</taxon>
        <taxon>Solanaceae</taxon>
        <taxon>Solanoideae</taxon>
        <taxon>Solaneae</taxon>
        <taxon>Solanum</taxon>
    </lineage>
</organism>
<evidence type="ECO:0000313" key="1">
    <source>
        <dbReference type="EMBL" id="KAH0743767.1"/>
    </source>
</evidence>
<name>A0ABQ7UA62_SOLTU</name>
<comment type="caution">
    <text evidence="1">The sequence shown here is derived from an EMBL/GenBank/DDBJ whole genome shotgun (WGS) entry which is preliminary data.</text>
</comment>
<accession>A0ABQ7UA62</accession>
<gene>
    <name evidence="1" type="ORF">KY290_031760</name>
</gene>
<evidence type="ECO:0000313" key="2">
    <source>
        <dbReference type="Proteomes" id="UP000826656"/>
    </source>
</evidence>
<dbReference type="Proteomes" id="UP000826656">
    <property type="component" value="Unassembled WGS sequence"/>
</dbReference>